<evidence type="ECO:0000256" key="8">
    <source>
        <dbReference type="ARBA" id="ARBA00023136"/>
    </source>
</evidence>
<feature type="domain" description="Ubiquinol-cytochrome C reductase hinge" evidence="11">
    <location>
        <begin position="62"/>
        <end position="123"/>
    </location>
</feature>
<dbReference type="PANTHER" id="PTHR15336:SF0">
    <property type="entry name" value="CYTOCHROME B-C1 COMPLEX SUBUNIT 6, MITOCHONDRIAL"/>
    <property type="match status" value="1"/>
</dbReference>
<dbReference type="GO" id="GO:0005743">
    <property type="term" value="C:mitochondrial inner membrane"/>
    <property type="evidence" value="ECO:0007669"/>
    <property type="project" value="UniProtKB-SubCell"/>
</dbReference>
<keyword evidence="4" id="KW-0679">Respiratory chain</keyword>
<comment type="similarity">
    <text evidence="2">Belongs to the UQCRH/QCR6 family.</text>
</comment>
<gene>
    <name evidence="12" type="ORF">AMON00008_LOCUS20999</name>
</gene>
<dbReference type="SUPFAM" id="SSF81531">
    <property type="entry name" value="Non-heme 11 kDa protein of cytochrome bc1 complex (Ubiquinol-cytochrome c reductase)"/>
    <property type="match status" value="1"/>
</dbReference>
<keyword evidence="7" id="KW-0496">Mitochondrion</keyword>
<keyword evidence="5" id="KW-0999">Mitochondrion inner membrane</keyword>
<evidence type="ECO:0000256" key="9">
    <source>
        <dbReference type="ARBA" id="ARBA00023157"/>
    </source>
</evidence>
<dbReference type="AlphaFoldDB" id="A0A7S4QJG6"/>
<dbReference type="Gene3D" id="1.10.287.20">
    <property type="entry name" value="Ubiquinol-cytochrome C reductase hinge domain"/>
    <property type="match status" value="1"/>
</dbReference>
<comment type="subcellular location">
    <subcellularLocation>
        <location evidence="1">Mitochondrion inner membrane</location>
        <topology evidence="1">Peripheral membrane protein</topology>
        <orientation evidence="1">Intermembrane side</orientation>
    </subcellularLocation>
</comment>
<evidence type="ECO:0000256" key="2">
    <source>
        <dbReference type="ARBA" id="ARBA00006498"/>
    </source>
</evidence>
<keyword evidence="6" id="KW-0249">Electron transport</keyword>
<protein>
    <recommendedName>
        <fullName evidence="11">Ubiquinol-cytochrome C reductase hinge domain-containing protein</fullName>
    </recommendedName>
</protein>
<sequence length="123" mass="13714">MAQAISAQAAQGAAQARPAPGRPFGGPCTRQAAMSFSYSPTFFQHFPKYHAPHLKHGEEAKDPLDELKPKCLSSCHSWLFEYNECVTRISHRTDGKGDCKGQFEELTQCQDHCIAHELFAHIK</sequence>
<name>A0A7S4QJG6_9DINO</name>
<dbReference type="GO" id="GO:0006122">
    <property type="term" value="P:mitochondrial electron transport, ubiquinol to cytochrome c"/>
    <property type="evidence" value="ECO:0007669"/>
    <property type="project" value="InterPro"/>
</dbReference>
<evidence type="ECO:0000256" key="5">
    <source>
        <dbReference type="ARBA" id="ARBA00022792"/>
    </source>
</evidence>
<accession>A0A7S4QJG6</accession>
<evidence type="ECO:0000256" key="10">
    <source>
        <dbReference type="SAM" id="MobiDB-lite"/>
    </source>
</evidence>
<dbReference type="Pfam" id="PF02320">
    <property type="entry name" value="UCR_hinge"/>
    <property type="match status" value="1"/>
</dbReference>
<dbReference type="PANTHER" id="PTHR15336">
    <property type="entry name" value="UBIQUINOL-CYTOCHROME C REDUCTASE COMPLEX 7.8 KDA PROTEIN"/>
    <property type="match status" value="1"/>
</dbReference>
<evidence type="ECO:0000256" key="3">
    <source>
        <dbReference type="ARBA" id="ARBA00022448"/>
    </source>
</evidence>
<dbReference type="EMBL" id="HBNR01030755">
    <property type="protein sequence ID" value="CAE4584696.1"/>
    <property type="molecule type" value="Transcribed_RNA"/>
</dbReference>
<evidence type="ECO:0000256" key="7">
    <source>
        <dbReference type="ARBA" id="ARBA00023128"/>
    </source>
</evidence>
<organism evidence="12">
    <name type="scientific">Alexandrium monilatum</name>
    <dbReference type="NCBI Taxonomy" id="311494"/>
    <lineage>
        <taxon>Eukaryota</taxon>
        <taxon>Sar</taxon>
        <taxon>Alveolata</taxon>
        <taxon>Dinophyceae</taxon>
        <taxon>Gonyaulacales</taxon>
        <taxon>Pyrocystaceae</taxon>
        <taxon>Alexandrium</taxon>
    </lineage>
</organism>
<dbReference type="InterPro" id="IPR036811">
    <property type="entry name" value="Ubol_cytC_Rdtase_hinge_dom_sf"/>
</dbReference>
<evidence type="ECO:0000256" key="6">
    <source>
        <dbReference type="ARBA" id="ARBA00022982"/>
    </source>
</evidence>
<evidence type="ECO:0000259" key="11">
    <source>
        <dbReference type="Pfam" id="PF02320"/>
    </source>
</evidence>
<feature type="compositionally biased region" description="Low complexity" evidence="10">
    <location>
        <begin position="1"/>
        <end position="19"/>
    </location>
</feature>
<reference evidence="12" key="1">
    <citation type="submission" date="2021-01" db="EMBL/GenBank/DDBJ databases">
        <authorList>
            <person name="Corre E."/>
            <person name="Pelletier E."/>
            <person name="Niang G."/>
            <person name="Scheremetjew M."/>
            <person name="Finn R."/>
            <person name="Kale V."/>
            <person name="Holt S."/>
            <person name="Cochrane G."/>
            <person name="Meng A."/>
            <person name="Brown T."/>
            <person name="Cohen L."/>
        </authorList>
    </citation>
    <scope>NUCLEOTIDE SEQUENCE</scope>
    <source>
        <strain evidence="12">CCMP3105</strain>
    </source>
</reference>
<evidence type="ECO:0000256" key="1">
    <source>
        <dbReference type="ARBA" id="ARBA00004137"/>
    </source>
</evidence>
<dbReference type="InterPro" id="IPR023184">
    <property type="entry name" value="Ubol_cytC_Rdtase_hinge_dom"/>
</dbReference>
<proteinExistence type="inferred from homology"/>
<keyword evidence="9" id="KW-1015">Disulfide bond</keyword>
<dbReference type="InterPro" id="IPR003422">
    <property type="entry name" value="Cyt_b-c1_6"/>
</dbReference>
<evidence type="ECO:0000313" key="12">
    <source>
        <dbReference type="EMBL" id="CAE4584696.1"/>
    </source>
</evidence>
<feature type="region of interest" description="Disordered" evidence="10">
    <location>
        <begin position="1"/>
        <end position="25"/>
    </location>
</feature>
<keyword evidence="8" id="KW-0472">Membrane</keyword>
<dbReference type="FunFam" id="1.10.287.20:FF:000001">
    <property type="entry name" value="Cytochrome b-c1 complex subunit 6"/>
    <property type="match status" value="1"/>
</dbReference>
<evidence type="ECO:0000256" key="4">
    <source>
        <dbReference type="ARBA" id="ARBA00022660"/>
    </source>
</evidence>
<keyword evidence="3" id="KW-0813">Transport</keyword>